<dbReference type="OrthoDB" id="290868at2"/>
<dbReference type="AlphaFoldDB" id="A0A432ME44"/>
<gene>
    <name evidence="1" type="ORF">TsocGM_22200</name>
</gene>
<proteinExistence type="predicted"/>
<protein>
    <submittedName>
        <fullName evidence="1">Uncharacterized protein</fullName>
    </submittedName>
</protein>
<dbReference type="RefSeq" id="WP_126727651.1">
    <property type="nucleotide sequence ID" value="NZ_RYZH01000060.1"/>
</dbReference>
<evidence type="ECO:0000313" key="1">
    <source>
        <dbReference type="EMBL" id="RUL83424.1"/>
    </source>
</evidence>
<reference evidence="1 2" key="1">
    <citation type="submission" date="2018-12" db="EMBL/GenBank/DDBJ databases">
        <authorList>
            <person name="Toschakov S.V."/>
        </authorList>
    </citation>
    <scope>NUCLEOTIDE SEQUENCE [LARGE SCALE GENOMIC DNA]</scope>
    <source>
        <strain evidence="1 2">GM2012</strain>
    </source>
</reference>
<name>A0A432ME44_9BACT</name>
<dbReference type="EMBL" id="RYZH01000060">
    <property type="protein sequence ID" value="RUL83424.1"/>
    <property type="molecule type" value="Genomic_DNA"/>
</dbReference>
<dbReference type="Proteomes" id="UP000280296">
    <property type="component" value="Unassembled WGS sequence"/>
</dbReference>
<organism evidence="1 2">
    <name type="scientific">Tautonia sociabilis</name>
    <dbReference type="NCBI Taxonomy" id="2080755"/>
    <lineage>
        <taxon>Bacteria</taxon>
        <taxon>Pseudomonadati</taxon>
        <taxon>Planctomycetota</taxon>
        <taxon>Planctomycetia</taxon>
        <taxon>Isosphaerales</taxon>
        <taxon>Isosphaeraceae</taxon>
        <taxon>Tautonia</taxon>
    </lineage>
</organism>
<accession>A0A432ME44</accession>
<keyword evidence="2" id="KW-1185">Reference proteome</keyword>
<evidence type="ECO:0000313" key="2">
    <source>
        <dbReference type="Proteomes" id="UP000280296"/>
    </source>
</evidence>
<sequence>MHKGHGRVEVRSLEVTTWPAEYLASDWPGCAQVFRLERARRSGGEVKQEVVFGITSLPRERAGAAELSRLIRGHWRIENPQSDDPRSDNLCVAGRAGYHLCGGPACAGLMA</sequence>
<reference evidence="1 2" key="2">
    <citation type="submission" date="2019-01" db="EMBL/GenBank/DDBJ databases">
        <title>Tautonia sociabilis, a novel thermotolerant planctomycete of Isosphaeraceae family, isolated from a 4000 m deep subterranean habitat.</title>
        <authorList>
            <person name="Kovaleva O.L."/>
            <person name="Elcheninov A.G."/>
            <person name="Van Heerden E."/>
            <person name="Toshchakov S.V."/>
            <person name="Novikov A."/>
            <person name="Bonch-Osmolovskaya E.A."/>
            <person name="Kublanov I.V."/>
        </authorList>
    </citation>
    <scope>NUCLEOTIDE SEQUENCE [LARGE SCALE GENOMIC DNA]</scope>
    <source>
        <strain evidence="1 2">GM2012</strain>
    </source>
</reference>
<comment type="caution">
    <text evidence="1">The sequence shown here is derived from an EMBL/GenBank/DDBJ whole genome shotgun (WGS) entry which is preliminary data.</text>
</comment>